<dbReference type="SUPFAM" id="SSF51011">
    <property type="entry name" value="Glycosyl hydrolase domain"/>
    <property type="match status" value="1"/>
</dbReference>
<protein>
    <submittedName>
        <fullName evidence="2">Uncharacterized protein LOC108676237</fullName>
    </submittedName>
</protein>
<dbReference type="Gene3D" id="3.20.20.80">
    <property type="entry name" value="Glycosidases"/>
    <property type="match status" value="1"/>
</dbReference>
<keyword evidence="1" id="KW-1185">Reference proteome</keyword>
<proteinExistence type="predicted"/>
<reference evidence="2" key="1">
    <citation type="submission" date="2025-08" db="UniProtKB">
        <authorList>
            <consortium name="RefSeq"/>
        </authorList>
    </citation>
    <scope>IDENTIFICATION</scope>
    <source>
        <tissue evidence="2">Whole organism</tissue>
    </source>
</reference>
<dbReference type="OrthoDB" id="1740265at2759"/>
<evidence type="ECO:0000313" key="1">
    <source>
        <dbReference type="Proteomes" id="UP000694843"/>
    </source>
</evidence>
<name>A0A8B7P188_HYAAZ</name>
<accession>A0A8B7P188</accession>
<gene>
    <name evidence="2" type="primary">LOC108676237</name>
</gene>
<sequence length="233" mass="25619">MRGALELSTSPSSPWLMWSVGGVGRPRASHTSPLASNLTDAGSRSSVGRDLLLMFLPGSASLYYGDEIDVSVPSHLQSLDWAGIMAWSGSNEAGFSSHPPWLALGGLHKSYNVEALRLSSIASVSALAAHKRTEPPLYINGLFNFEGDYHPTHASNLKVRYVDDDLLILERFYPRRRQYLVVANLGHNAVTRDLSHYYYGGEVVASSHNNSGYIEFRNLQLEPSEVLVCVLDK</sequence>
<dbReference type="SUPFAM" id="SSF51445">
    <property type="entry name" value="(Trans)glycosidases"/>
    <property type="match status" value="1"/>
</dbReference>
<dbReference type="Proteomes" id="UP000694843">
    <property type="component" value="Unplaced"/>
</dbReference>
<dbReference type="InterPro" id="IPR017853">
    <property type="entry name" value="GH"/>
</dbReference>
<dbReference type="RefSeq" id="XP_018019777.1">
    <property type="nucleotide sequence ID" value="XM_018164288.2"/>
</dbReference>
<dbReference type="KEGG" id="hazt:108676237"/>
<evidence type="ECO:0000313" key="2">
    <source>
        <dbReference type="RefSeq" id="XP_018019777.1"/>
    </source>
</evidence>
<organism evidence="1 2">
    <name type="scientific">Hyalella azteca</name>
    <name type="common">Amphipod</name>
    <dbReference type="NCBI Taxonomy" id="294128"/>
    <lineage>
        <taxon>Eukaryota</taxon>
        <taxon>Metazoa</taxon>
        <taxon>Ecdysozoa</taxon>
        <taxon>Arthropoda</taxon>
        <taxon>Crustacea</taxon>
        <taxon>Multicrustacea</taxon>
        <taxon>Malacostraca</taxon>
        <taxon>Eumalacostraca</taxon>
        <taxon>Peracarida</taxon>
        <taxon>Amphipoda</taxon>
        <taxon>Senticaudata</taxon>
        <taxon>Talitrida</taxon>
        <taxon>Talitroidea</taxon>
        <taxon>Hyalellidae</taxon>
        <taxon>Hyalella</taxon>
    </lineage>
</organism>
<dbReference type="GeneID" id="108676237"/>
<dbReference type="AlphaFoldDB" id="A0A8B7P188"/>